<evidence type="ECO:0000256" key="1">
    <source>
        <dbReference type="ARBA" id="ARBA00022884"/>
    </source>
</evidence>
<dbReference type="PANTHER" id="PTHR48029:SF1">
    <property type="entry name" value="NUCLEOLAR PROTEIN 8"/>
    <property type="match status" value="1"/>
</dbReference>
<dbReference type="eggNOG" id="KOG4365">
    <property type="taxonomic scope" value="Eukaryota"/>
</dbReference>
<gene>
    <name evidence="3" type="ORF">L798_04748</name>
</gene>
<feature type="compositionally biased region" description="Basic and acidic residues" evidence="2">
    <location>
        <begin position="136"/>
        <end position="168"/>
    </location>
</feature>
<dbReference type="EMBL" id="KK853612">
    <property type="protein sequence ID" value="KDR05144.1"/>
    <property type="molecule type" value="Genomic_DNA"/>
</dbReference>
<accession>A0A067QFK0</accession>
<feature type="region of interest" description="Disordered" evidence="2">
    <location>
        <begin position="119"/>
        <end position="168"/>
    </location>
</feature>
<organism evidence="3 4">
    <name type="scientific">Zootermopsis nevadensis</name>
    <name type="common">Dampwood termite</name>
    <dbReference type="NCBI Taxonomy" id="136037"/>
    <lineage>
        <taxon>Eukaryota</taxon>
        <taxon>Metazoa</taxon>
        <taxon>Ecdysozoa</taxon>
        <taxon>Arthropoda</taxon>
        <taxon>Hexapoda</taxon>
        <taxon>Insecta</taxon>
        <taxon>Pterygota</taxon>
        <taxon>Neoptera</taxon>
        <taxon>Polyneoptera</taxon>
        <taxon>Dictyoptera</taxon>
        <taxon>Blattodea</taxon>
        <taxon>Blattoidea</taxon>
        <taxon>Termitoidae</taxon>
        <taxon>Termopsidae</taxon>
        <taxon>Zootermopsis</taxon>
    </lineage>
</organism>
<keyword evidence="4" id="KW-1185">Reference proteome</keyword>
<evidence type="ECO:0000313" key="3">
    <source>
        <dbReference type="EMBL" id="KDR05144.1"/>
    </source>
</evidence>
<feature type="region of interest" description="Disordered" evidence="2">
    <location>
        <begin position="265"/>
        <end position="292"/>
    </location>
</feature>
<proteinExistence type="predicted"/>
<name>A0A067QFK0_ZOONE</name>
<dbReference type="InParanoid" id="A0A067QFK0"/>
<evidence type="ECO:0000313" key="4">
    <source>
        <dbReference type="Proteomes" id="UP000027135"/>
    </source>
</evidence>
<dbReference type="STRING" id="136037.A0A067QFK0"/>
<dbReference type="GO" id="GO:0003723">
    <property type="term" value="F:RNA binding"/>
    <property type="evidence" value="ECO:0007669"/>
    <property type="project" value="UniProtKB-KW"/>
</dbReference>
<evidence type="ECO:0000256" key="2">
    <source>
        <dbReference type="SAM" id="MobiDB-lite"/>
    </source>
</evidence>
<dbReference type="Proteomes" id="UP000027135">
    <property type="component" value="Unassembled WGS sequence"/>
</dbReference>
<dbReference type="OMA" id="EHINFEI"/>
<dbReference type="PANTHER" id="PTHR48029">
    <property type="entry name" value="NUCLEOLAR PROTEIN 8"/>
    <property type="match status" value="1"/>
</dbReference>
<protein>
    <submittedName>
        <fullName evidence="3">Putative RNA-binding protein</fullName>
    </submittedName>
</protein>
<sequence>MGKKEVKQTISHNISQSSNAELLGKSYKKTILFEDSSDVEEEGNLKVKPQFEGVKGQKLLELQSRFASDNRFALDERFYESDEEVCAEASDSVQTARVEDERRRQFEILKDVLGHPIPIKEDKKDKSKRVPMLRFDPTKPDHAKFEKKTEPKIKRKVPDNSTDKEPKVVYDTKEEKIQNVASTDKEPKVVCDTEEEKIQNVAVSKEKFYKVAKSLKETLQKRDEKNEFSLRKLFGASDGDSDDKETGETYSAITLNKHKQKEWTKNPFKYDSNDSEEENENITHNKTDNSQQNVHENLAHSSESFFFKLNDVRLHG</sequence>
<reference evidence="3 4" key="1">
    <citation type="journal article" date="2014" name="Nat. Commun.">
        <title>Molecular traces of alternative social organization in a termite genome.</title>
        <authorList>
            <person name="Terrapon N."/>
            <person name="Li C."/>
            <person name="Robertson H.M."/>
            <person name="Ji L."/>
            <person name="Meng X."/>
            <person name="Booth W."/>
            <person name="Chen Z."/>
            <person name="Childers C.P."/>
            <person name="Glastad K.M."/>
            <person name="Gokhale K."/>
            <person name="Gowin J."/>
            <person name="Gronenberg W."/>
            <person name="Hermansen R.A."/>
            <person name="Hu H."/>
            <person name="Hunt B.G."/>
            <person name="Huylmans A.K."/>
            <person name="Khalil S.M."/>
            <person name="Mitchell R.D."/>
            <person name="Munoz-Torres M.C."/>
            <person name="Mustard J.A."/>
            <person name="Pan H."/>
            <person name="Reese J.T."/>
            <person name="Scharf M.E."/>
            <person name="Sun F."/>
            <person name="Vogel H."/>
            <person name="Xiao J."/>
            <person name="Yang W."/>
            <person name="Yang Z."/>
            <person name="Yang Z."/>
            <person name="Zhou J."/>
            <person name="Zhu J."/>
            <person name="Brent C.S."/>
            <person name="Elsik C.G."/>
            <person name="Goodisman M.A."/>
            <person name="Liberles D.A."/>
            <person name="Roe R.M."/>
            <person name="Vargo E.L."/>
            <person name="Vilcinskas A."/>
            <person name="Wang J."/>
            <person name="Bornberg-Bauer E."/>
            <person name="Korb J."/>
            <person name="Zhang G."/>
            <person name="Liebig J."/>
        </authorList>
    </citation>
    <scope>NUCLEOTIDE SEQUENCE [LARGE SCALE GENOMIC DNA]</scope>
    <source>
        <tissue evidence="3">Whole organism</tissue>
    </source>
</reference>
<keyword evidence="1" id="KW-0694">RNA-binding</keyword>
<dbReference type="AlphaFoldDB" id="A0A067QFK0"/>